<reference evidence="2" key="1">
    <citation type="submission" date="2016-10" db="EMBL/GenBank/DDBJ databases">
        <authorList>
            <person name="Varghese N."/>
            <person name="Submissions S."/>
        </authorList>
    </citation>
    <scope>NUCLEOTIDE SEQUENCE [LARGE SCALE GENOMIC DNA]</scope>
    <source>
        <strain evidence="2">DSM 15310</strain>
    </source>
</reference>
<dbReference type="OrthoDB" id="884373at2"/>
<dbReference type="STRING" id="82805.SAMN04487998_1585"/>
<sequence>MNEALQQSLDENAKQWQALSLTISTTEKAAFATRHDLLFIAHGASFMAHVYRTAFEQVLEHTPDEERRKLLAALHKAMEGAIAARYSTHPSKAECHACHARLLLP</sequence>
<evidence type="ECO:0000313" key="2">
    <source>
        <dbReference type="Proteomes" id="UP000198697"/>
    </source>
</evidence>
<evidence type="ECO:0000313" key="1">
    <source>
        <dbReference type="EMBL" id="SET36601.1"/>
    </source>
</evidence>
<accession>A0A1I0DXK2</accession>
<dbReference type="AlphaFoldDB" id="A0A1I0DXK2"/>
<dbReference type="Proteomes" id="UP000198697">
    <property type="component" value="Unassembled WGS sequence"/>
</dbReference>
<dbReference type="EMBL" id="FOHS01000002">
    <property type="protein sequence ID" value="SET36601.1"/>
    <property type="molecule type" value="Genomic_DNA"/>
</dbReference>
<protein>
    <submittedName>
        <fullName evidence="1">Uncharacterized protein</fullName>
    </submittedName>
</protein>
<gene>
    <name evidence="1" type="ORF">SAMN04487998_1585</name>
</gene>
<keyword evidence="2" id="KW-1185">Reference proteome</keyword>
<name>A0A1I0DXK2_9BACT</name>
<proteinExistence type="predicted"/>
<organism evidence="1 2">
    <name type="scientific">Hymenobacter actinosclerus</name>
    <dbReference type="NCBI Taxonomy" id="82805"/>
    <lineage>
        <taxon>Bacteria</taxon>
        <taxon>Pseudomonadati</taxon>
        <taxon>Bacteroidota</taxon>
        <taxon>Cytophagia</taxon>
        <taxon>Cytophagales</taxon>
        <taxon>Hymenobacteraceae</taxon>
        <taxon>Hymenobacter</taxon>
    </lineage>
</organism>
<dbReference type="RefSeq" id="WP_092770168.1">
    <property type="nucleotide sequence ID" value="NZ_FOHS01000002.1"/>
</dbReference>